<name>N2BPP9_9ACTN</name>
<dbReference type="SFLD" id="SFLDG01082">
    <property type="entry name" value="B12-binding_domain_containing"/>
    <property type="match status" value="1"/>
</dbReference>
<keyword evidence="4" id="KW-0408">Iron</keyword>
<dbReference type="InterPro" id="IPR058240">
    <property type="entry name" value="rSAM_sf"/>
</dbReference>
<evidence type="ECO:0000313" key="8">
    <source>
        <dbReference type="Proteomes" id="UP000012651"/>
    </source>
</evidence>
<dbReference type="InterPro" id="IPR023404">
    <property type="entry name" value="rSAM_horseshoe"/>
</dbReference>
<dbReference type="GO" id="GO:0046872">
    <property type="term" value="F:metal ion binding"/>
    <property type="evidence" value="ECO:0007669"/>
    <property type="project" value="UniProtKB-KW"/>
</dbReference>
<dbReference type="OrthoDB" id="9777636at2"/>
<dbReference type="Proteomes" id="UP000012651">
    <property type="component" value="Unassembled WGS sequence"/>
</dbReference>
<sequence>MEWHGPIVRPQTDADSLFIEVTAGCTHNRCTFCNFYKDTPLWIASNEQVEEQLKEAKQQLPHVHKIWASGGNPFALPTKRLIELGDLFRTYYPQARVSTYARINDFRRKSIDDLRAIKEHGIDEVMIGIETGDDEALTFVNKGYTAVDIVRECQKLDKAGLTYRMIYLGGLLGAGKLVESARKSAEVFNQIHPYYMIYTNVSVLPGTKLYDQMLSGEFTEATEKERLQEMRELIANLDNQIVVDSGTAASSIYFKANLPHDKQEAVTALDRIIADFNDEQERALHSRRAAMMSV</sequence>
<evidence type="ECO:0000259" key="6">
    <source>
        <dbReference type="PROSITE" id="PS51918"/>
    </source>
</evidence>
<gene>
    <name evidence="7" type="ORF">HMPREF1091_01408</name>
</gene>
<dbReference type="PANTHER" id="PTHR43409">
    <property type="entry name" value="ANAEROBIC MAGNESIUM-PROTOPORPHYRIN IX MONOMETHYL ESTER CYCLASE-RELATED"/>
    <property type="match status" value="1"/>
</dbReference>
<proteinExistence type="predicted"/>
<dbReference type="AlphaFoldDB" id="N2BPP9"/>
<dbReference type="PANTHER" id="PTHR43409:SF4">
    <property type="entry name" value="RADICAL SAM SUPERFAMILY PROTEIN"/>
    <property type="match status" value="1"/>
</dbReference>
<evidence type="ECO:0000256" key="2">
    <source>
        <dbReference type="ARBA" id="ARBA00022691"/>
    </source>
</evidence>
<dbReference type="GO" id="GO:0003824">
    <property type="term" value="F:catalytic activity"/>
    <property type="evidence" value="ECO:0007669"/>
    <property type="project" value="InterPro"/>
</dbReference>
<keyword evidence="5" id="KW-0411">Iron-sulfur</keyword>
<dbReference type="InterPro" id="IPR051198">
    <property type="entry name" value="BchE-like"/>
</dbReference>
<evidence type="ECO:0000256" key="3">
    <source>
        <dbReference type="ARBA" id="ARBA00022723"/>
    </source>
</evidence>
<organism evidence="7 8">
    <name type="scientific">Atopobium minutum 10063974</name>
    <dbReference type="NCBI Taxonomy" id="997872"/>
    <lineage>
        <taxon>Bacteria</taxon>
        <taxon>Bacillati</taxon>
        <taxon>Actinomycetota</taxon>
        <taxon>Coriobacteriia</taxon>
        <taxon>Coriobacteriales</taxon>
        <taxon>Atopobiaceae</taxon>
        <taxon>Atopobium</taxon>
    </lineage>
</organism>
<evidence type="ECO:0000313" key="7">
    <source>
        <dbReference type="EMBL" id="EMZ40465.1"/>
    </source>
</evidence>
<keyword evidence="3" id="KW-0479">Metal-binding</keyword>
<accession>N2BPP9</accession>
<dbReference type="Pfam" id="PF04055">
    <property type="entry name" value="Radical_SAM"/>
    <property type="match status" value="1"/>
</dbReference>
<dbReference type="InterPro" id="IPR006638">
    <property type="entry name" value="Elp3/MiaA/NifB-like_rSAM"/>
</dbReference>
<dbReference type="GO" id="GO:0051536">
    <property type="term" value="F:iron-sulfur cluster binding"/>
    <property type="evidence" value="ECO:0007669"/>
    <property type="project" value="UniProtKB-KW"/>
</dbReference>
<evidence type="ECO:0000256" key="4">
    <source>
        <dbReference type="ARBA" id="ARBA00023004"/>
    </source>
</evidence>
<dbReference type="PROSITE" id="PS51918">
    <property type="entry name" value="RADICAL_SAM"/>
    <property type="match status" value="1"/>
</dbReference>
<dbReference type="SFLD" id="SFLDG01095">
    <property type="entry name" value="Uncharacterised_Radical_SAM_Su"/>
    <property type="match status" value="1"/>
</dbReference>
<protein>
    <recommendedName>
        <fullName evidence="6">Radical SAM core domain-containing protein</fullName>
    </recommendedName>
</protein>
<feature type="domain" description="Radical SAM core" evidence="6">
    <location>
        <begin position="11"/>
        <end position="240"/>
    </location>
</feature>
<keyword evidence="8" id="KW-1185">Reference proteome</keyword>
<comment type="caution">
    <text evidence="7">The sequence shown here is derived from an EMBL/GenBank/DDBJ whole genome shotgun (WGS) entry which is preliminary data.</text>
</comment>
<dbReference type="PATRIC" id="fig|997872.3.peg.1416"/>
<dbReference type="InterPro" id="IPR007197">
    <property type="entry name" value="rSAM"/>
</dbReference>
<evidence type="ECO:0000256" key="5">
    <source>
        <dbReference type="ARBA" id="ARBA00023014"/>
    </source>
</evidence>
<dbReference type="HOGENOM" id="CLU_044464_1_0_11"/>
<dbReference type="SMART" id="SM00729">
    <property type="entry name" value="Elp3"/>
    <property type="match status" value="1"/>
</dbReference>
<dbReference type="SUPFAM" id="SSF102114">
    <property type="entry name" value="Radical SAM enzymes"/>
    <property type="match status" value="1"/>
</dbReference>
<reference evidence="7 8" key="1">
    <citation type="submission" date="2013-03" db="EMBL/GenBank/DDBJ databases">
        <title>The Genome Sequence of Atopobium minutum 10063974.</title>
        <authorList>
            <consortium name="The Broad Institute Genome Sequencing Platform"/>
            <person name="Earl A."/>
            <person name="Ward D."/>
            <person name="Feldgarden M."/>
            <person name="Gevers D."/>
            <person name="Lambert T."/>
            <person name="Marvaud J.-C."/>
            <person name="Courvalin P."/>
            <person name="Walker B."/>
            <person name="Young S.K."/>
            <person name="Zeng Q."/>
            <person name="Gargeya S."/>
            <person name="Fitzgerald M."/>
            <person name="Haas B."/>
            <person name="Abouelleil A."/>
            <person name="Alvarado L."/>
            <person name="Arachchi H.M."/>
            <person name="Berlin A.M."/>
            <person name="Chapman S.B."/>
            <person name="Dewar J."/>
            <person name="Goldberg J."/>
            <person name="Griggs A."/>
            <person name="Gujja S."/>
            <person name="Hansen M."/>
            <person name="Howarth C."/>
            <person name="Imamovic A."/>
            <person name="Larimer J."/>
            <person name="McCowan C."/>
            <person name="Murphy C."/>
            <person name="Neiman D."/>
            <person name="Pearson M."/>
            <person name="Priest M."/>
            <person name="Roberts A."/>
            <person name="Saif S."/>
            <person name="Shea T."/>
            <person name="Sisk P."/>
            <person name="Sykes S."/>
            <person name="Wortman J."/>
            <person name="Nusbaum C."/>
            <person name="Birren B."/>
        </authorList>
    </citation>
    <scope>NUCLEOTIDE SEQUENCE [LARGE SCALE GENOMIC DNA]</scope>
    <source>
        <strain evidence="7 8">10063974</strain>
    </source>
</reference>
<dbReference type="Gene3D" id="3.80.30.20">
    <property type="entry name" value="tm_1862 like domain"/>
    <property type="match status" value="1"/>
</dbReference>
<dbReference type="EMBL" id="AGXC01000003">
    <property type="protein sequence ID" value="EMZ40465.1"/>
    <property type="molecule type" value="Genomic_DNA"/>
</dbReference>
<evidence type="ECO:0000256" key="1">
    <source>
        <dbReference type="ARBA" id="ARBA00001966"/>
    </source>
</evidence>
<comment type="cofactor">
    <cofactor evidence="1">
        <name>[4Fe-4S] cluster</name>
        <dbReference type="ChEBI" id="CHEBI:49883"/>
    </cofactor>
</comment>
<dbReference type="CDD" id="cd01335">
    <property type="entry name" value="Radical_SAM"/>
    <property type="match status" value="1"/>
</dbReference>
<dbReference type="RefSeq" id="WP_002564153.1">
    <property type="nucleotide sequence ID" value="NZ_KB822534.1"/>
</dbReference>
<keyword evidence="2" id="KW-0949">S-adenosyl-L-methionine</keyword>
<dbReference type="SFLD" id="SFLDS00029">
    <property type="entry name" value="Radical_SAM"/>
    <property type="match status" value="1"/>
</dbReference>